<dbReference type="PANTHER" id="PTHR43046:SF2">
    <property type="entry name" value="8-OXO-DGTP DIPHOSPHATASE-RELATED"/>
    <property type="match status" value="1"/>
</dbReference>
<dbReference type="Pfam" id="PF00293">
    <property type="entry name" value="NUDIX"/>
    <property type="match status" value="1"/>
</dbReference>
<evidence type="ECO:0000256" key="3">
    <source>
        <dbReference type="RuleBase" id="RU003476"/>
    </source>
</evidence>
<sequence>MSGPPPLVRALIRAGVSSFQSLRRAVWFVTRPEARGVHAVPLTPEGHVVLLRLTYAKGWRLPGGGLKRGENPREAILRELREEIGLQTHMALDDLGEFHHRPDFRRGVAEVFLVRGATYAPPAWSLEVEEVRAFPPEALPPDLPAVTAHQLRMAGLLP</sequence>
<evidence type="ECO:0000313" key="6">
    <source>
        <dbReference type="Proteomes" id="UP000305709"/>
    </source>
</evidence>
<dbReference type="SUPFAM" id="SSF55811">
    <property type="entry name" value="Nudix"/>
    <property type="match status" value="1"/>
</dbReference>
<accession>A0A5C4NK30</accession>
<evidence type="ECO:0000259" key="4">
    <source>
        <dbReference type="PROSITE" id="PS51462"/>
    </source>
</evidence>
<dbReference type="OrthoDB" id="9800065at2"/>
<dbReference type="GO" id="GO:0016787">
    <property type="term" value="F:hydrolase activity"/>
    <property type="evidence" value="ECO:0007669"/>
    <property type="project" value="UniProtKB-KW"/>
</dbReference>
<reference evidence="5 6" key="1">
    <citation type="submission" date="2019-06" db="EMBL/GenBank/DDBJ databases">
        <authorList>
            <person name="Jiang L."/>
        </authorList>
    </citation>
    <scope>NUCLEOTIDE SEQUENCE [LARGE SCALE GENOMIC DNA]</scope>
    <source>
        <strain evidence="5 6">YIM 48858</strain>
    </source>
</reference>
<dbReference type="Gene3D" id="3.90.79.10">
    <property type="entry name" value="Nucleoside Triphosphate Pyrophosphohydrolase"/>
    <property type="match status" value="1"/>
</dbReference>
<dbReference type="PRINTS" id="PR00502">
    <property type="entry name" value="NUDIXFAMILY"/>
</dbReference>
<comment type="cofactor">
    <cofactor evidence="1">
        <name>Mg(2+)</name>
        <dbReference type="ChEBI" id="CHEBI:18420"/>
    </cofactor>
</comment>
<gene>
    <name evidence="5" type="ORF">FHG71_06950</name>
</gene>
<keyword evidence="2 3" id="KW-0378">Hydrolase</keyword>
<dbReference type="InterPro" id="IPR020084">
    <property type="entry name" value="NUDIX_hydrolase_CS"/>
</dbReference>
<organism evidence="5 6">
    <name type="scientific">Rubellimicrobium roseum</name>
    <dbReference type="NCBI Taxonomy" id="687525"/>
    <lineage>
        <taxon>Bacteria</taxon>
        <taxon>Pseudomonadati</taxon>
        <taxon>Pseudomonadota</taxon>
        <taxon>Alphaproteobacteria</taxon>
        <taxon>Rhodobacterales</taxon>
        <taxon>Roseobacteraceae</taxon>
        <taxon>Rubellimicrobium</taxon>
    </lineage>
</organism>
<name>A0A5C4NK30_9RHOB</name>
<evidence type="ECO:0000256" key="2">
    <source>
        <dbReference type="ARBA" id="ARBA00022801"/>
    </source>
</evidence>
<comment type="similarity">
    <text evidence="3">Belongs to the Nudix hydrolase family.</text>
</comment>
<dbReference type="InterPro" id="IPR000086">
    <property type="entry name" value="NUDIX_hydrolase_dom"/>
</dbReference>
<keyword evidence="6" id="KW-1185">Reference proteome</keyword>
<evidence type="ECO:0000313" key="5">
    <source>
        <dbReference type="EMBL" id="TNC73027.1"/>
    </source>
</evidence>
<feature type="domain" description="Nudix hydrolase" evidence="4">
    <location>
        <begin position="32"/>
        <end position="157"/>
    </location>
</feature>
<dbReference type="InterPro" id="IPR020476">
    <property type="entry name" value="Nudix_hydrolase"/>
</dbReference>
<dbReference type="InterPro" id="IPR015797">
    <property type="entry name" value="NUDIX_hydrolase-like_dom_sf"/>
</dbReference>
<dbReference type="AlphaFoldDB" id="A0A5C4NK30"/>
<dbReference type="Proteomes" id="UP000305709">
    <property type="component" value="Unassembled WGS sequence"/>
</dbReference>
<proteinExistence type="inferred from homology"/>
<dbReference type="PANTHER" id="PTHR43046">
    <property type="entry name" value="GDP-MANNOSE MANNOSYL HYDROLASE"/>
    <property type="match status" value="1"/>
</dbReference>
<dbReference type="RefSeq" id="WP_139080906.1">
    <property type="nucleotide sequence ID" value="NZ_VDFV01000005.1"/>
</dbReference>
<dbReference type="PROSITE" id="PS00893">
    <property type="entry name" value="NUDIX_BOX"/>
    <property type="match status" value="1"/>
</dbReference>
<evidence type="ECO:0000256" key="1">
    <source>
        <dbReference type="ARBA" id="ARBA00001946"/>
    </source>
</evidence>
<comment type="caution">
    <text evidence="5">The sequence shown here is derived from an EMBL/GenBank/DDBJ whole genome shotgun (WGS) entry which is preliminary data.</text>
</comment>
<protein>
    <submittedName>
        <fullName evidence="5">NUDIX domain-containing protein</fullName>
    </submittedName>
</protein>
<dbReference type="EMBL" id="VDFV01000005">
    <property type="protein sequence ID" value="TNC73027.1"/>
    <property type="molecule type" value="Genomic_DNA"/>
</dbReference>
<dbReference type="PROSITE" id="PS51462">
    <property type="entry name" value="NUDIX"/>
    <property type="match status" value="1"/>
</dbReference>